<dbReference type="Pfam" id="PF05721">
    <property type="entry name" value="PhyH"/>
    <property type="match status" value="1"/>
</dbReference>
<evidence type="ECO:0000313" key="13">
    <source>
        <dbReference type="Proteomes" id="UP000095287"/>
    </source>
</evidence>
<dbReference type="GO" id="GO:0016706">
    <property type="term" value="F:2-oxoglutarate-dependent dioxygenase activity"/>
    <property type="evidence" value="ECO:0007669"/>
    <property type="project" value="InterPro"/>
</dbReference>
<dbReference type="InterPro" id="IPR010462">
    <property type="entry name" value="Ectoine_synth"/>
</dbReference>
<dbReference type="SUPFAM" id="SSF51182">
    <property type="entry name" value="RmlC-like cupins"/>
    <property type="match status" value="1"/>
</dbReference>
<dbReference type="Gene3D" id="3.30.2290.10">
    <property type="entry name" value="PmbA/TldD superfamily"/>
    <property type="match status" value="1"/>
</dbReference>
<dbReference type="Gene3D" id="2.60.120.620">
    <property type="entry name" value="q2cbj1_9rhob like domain"/>
    <property type="match status" value="1"/>
</dbReference>
<dbReference type="NCBIfam" id="NF009806">
    <property type="entry name" value="PRK13290.1"/>
    <property type="match status" value="1"/>
</dbReference>
<evidence type="ECO:0000256" key="10">
    <source>
        <dbReference type="ARBA" id="ARBA00033271"/>
    </source>
</evidence>
<evidence type="ECO:0000256" key="9">
    <source>
        <dbReference type="ARBA" id="ARBA00022898"/>
    </source>
</evidence>
<dbReference type="Gene3D" id="2.60.120.10">
    <property type="entry name" value="Jelly Rolls"/>
    <property type="match status" value="1"/>
</dbReference>
<keyword evidence="13" id="KW-1185">Reference proteome</keyword>
<dbReference type="Gene3D" id="3.40.640.10">
    <property type="entry name" value="Type I PLP-dependent aspartate aminotransferase-like (Major domain)"/>
    <property type="match status" value="1"/>
</dbReference>
<organism evidence="13 14">
    <name type="scientific">Steinernema glaseri</name>
    <dbReference type="NCBI Taxonomy" id="37863"/>
    <lineage>
        <taxon>Eukaryota</taxon>
        <taxon>Metazoa</taxon>
        <taxon>Ecdysozoa</taxon>
        <taxon>Nematoda</taxon>
        <taxon>Chromadorea</taxon>
        <taxon>Rhabditida</taxon>
        <taxon>Tylenchina</taxon>
        <taxon>Panagrolaimomorpha</taxon>
        <taxon>Strongyloidoidea</taxon>
        <taxon>Steinernematidae</taxon>
        <taxon>Steinernema</taxon>
    </lineage>
</organism>
<comment type="pathway">
    <text evidence="2">Amine and polyamine biosynthesis; ectoine biosynthesis; L-ectoine from L-aspartate 4-semialdehyde: step 3/3.</text>
</comment>
<evidence type="ECO:0000256" key="3">
    <source>
        <dbReference type="ARBA" id="ARBA00008954"/>
    </source>
</evidence>
<dbReference type="InterPro" id="IPR012773">
    <property type="entry name" value="Ectoine_EctB"/>
</dbReference>
<sequence length="1366" mass="148675">MASLGAEYDVVLVAGSDGRLAADVRPLVHLSLSVIVEQNGRRERGSAAGGGRVDLSYFSDDMLRSYVDKAVRSAMTNLEAKPAPAGQMTVVLGPGWPGVMLHEAVGHGLEGDFNRRGSSLFSGRIGQRVASKGVTVIDDGTLENRRGSLNMDDEGNATQRTVLIEDGATLIGSGPDAMNQISMIGGIAKAHRNGSQQQIHQGGNRKRHGWSTLDQVLHPQGRCRQHEKQGDAIFALGDAGGHGAVAGPDQRAAKGQAVAQGIVLHIQPDVVQAQALLAAQNPADSHHGQEQAGCKQPIGFLLIEQDGGHNGKGRPQIVDHPHFNCLLAVVGIADGQGQTEFIADKQHTAPDQGVNQGSAAGYAQRVADAAYQADNRAPKDNGDQPDQGCLIRLLHAGFYVWRAHREPGAALRGQQTYGLMDRVCIRLWRFASRILMQRAMSWARPGVTAPAGTPGSVLQLSAYSNITAPQLICLRTIIEKGPLTATAISREMHVSPSTVVGILDRLEDKKLVLRERGREDRRIVFVSATPEGKTLAHDTPSPLQKKLSDALKELPELEQATMTLSLERIVRLLDADPDVVLEADETASPILEVPEGDVPPESGGAGTLNYGHNNPHLKEKLIEYLNTDGLVHGLDMATSAKKYFLETVDKVLLKPRGWDYRLQFTGPTGTNAVEAALKLARQVKGRQNVISFTHGFHGVSTGSLAVTANSKFRSAAGVALGNTSFMPYDGYLGPDVNTMAYLERLLEDPSSGLDHPAAVIVETVQGEGGVNVATQRWLRELQRLCREHDMLLIVDDIQVGCGRTGRFFSFEQAGISPDIITLSKSLSGFGLPMSLVLLRPELDVWKPSAHNGTFRGNNLAFVTAAQALESYWANEDFEAEIQGKERQVRDWLENLVHSYPDRGLSVRGRGLIQGLVTPPGAGLANEIAAQAFKQGLVIETSGAHDEVLKLLPALTISNEELTQARQPGQDSEDWRSTLMLVKNVQDVIGTRDEVRTDTWVSRRVLLKKDGMGFSFHETVIFPGTETHIHYQNHLEAVWCIEGDGEIETVADGKKYDLGPGVVYALDQHDEHYLRGGKEPLRVICVFNPPLTGQEVHDEKGLREYEDNGFLLLPDLFNAQEVQALLGNVEAMSTDPGILSREEAVVEKGSQAVRSIFRVHELSELIARLVRDPRVLDVARQILGSDVYVHQSRANLKPGFTGKEFYWHSDFETWHIEDGMPQMRALSCSVLLTDNNVCNGPLMLVPGSHRQFISCTGQTPDNHYKESLRKQEYGVPDPISLRLLVDQGGIEAITAKAGSVIFFDCNTLHGSASNISPWPRANVFTVYNSVENCVGDPKQGLTPRPAHVATRGQFPVLTPLNGPLLEF</sequence>
<protein>
    <recommendedName>
        <fullName evidence="6">L-ectoine synthase</fullName>
        <ecNumber evidence="5">4.2.1.108</ecNumber>
    </recommendedName>
    <alternativeName>
        <fullName evidence="10">N-acetyldiaminobutyrate dehydratase</fullName>
    </alternativeName>
</protein>
<feature type="domain" description="HTH marR-type" evidence="12">
    <location>
        <begin position="420"/>
        <end position="571"/>
    </location>
</feature>
<dbReference type="InterPro" id="IPR015422">
    <property type="entry name" value="PyrdxlP-dep_Trfase_small"/>
</dbReference>
<dbReference type="NCBIfam" id="TIGR02408">
    <property type="entry name" value="ectoine_ThpD"/>
    <property type="match status" value="1"/>
</dbReference>
<dbReference type="GO" id="GO:0047307">
    <property type="term" value="F:diaminobutyrate-pyruvate transaminase activity"/>
    <property type="evidence" value="ECO:0007669"/>
    <property type="project" value="InterPro"/>
</dbReference>
<dbReference type="InterPro" id="IPR036390">
    <property type="entry name" value="WH_DNA-bd_sf"/>
</dbReference>
<dbReference type="Pfam" id="PF19290">
    <property type="entry name" value="PmbA_TldD_2nd"/>
    <property type="match status" value="1"/>
</dbReference>
<evidence type="ECO:0000256" key="6">
    <source>
        <dbReference type="ARBA" id="ARBA00019707"/>
    </source>
</evidence>
<keyword evidence="9" id="KW-0663">Pyridoxal phosphate</keyword>
<dbReference type="InterPro" id="IPR004637">
    <property type="entry name" value="Dat"/>
</dbReference>
<comment type="similarity">
    <text evidence="4">Belongs to the ectoine synthase family.</text>
</comment>
<dbReference type="PROSITE" id="PS50995">
    <property type="entry name" value="HTH_MARR_2"/>
    <property type="match status" value="1"/>
</dbReference>
<comment type="similarity">
    <text evidence="3">Belongs to the class-III pyridoxal-phosphate-dependent aminotransferase family.</text>
</comment>
<dbReference type="EC" id="4.2.1.108" evidence="5"/>
<evidence type="ECO:0000313" key="14">
    <source>
        <dbReference type="WBParaSite" id="L893_g22708.t1"/>
    </source>
</evidence>
<dbReference type="GO" id="GO:0008237">
    <property type="term" value="F:metallopeptidase activity"/>
    <property type="evidence" value="ECO:0007669"/>
    <property type="project" value="InterPro"/>
</dbReference>
<dbReference type="InterPro" id="IPR005814">
    <property type="entry name" value="Aminotrans_3"/>
</dbReference>
<comment type="cofactor">
    <cofactor evidence="1">
        <name>pyridoxal 5'-phosphate</name>
        <dbReference type="ChEBI" id="CHEBI:597326"/>
    </cofactor>
</comment>
<dbReference type="SUPFAM" id="SSF53383">
    <property type="entry name" value="PLP-dependent transferases"/>
    <property type="match status" value="1"/>
</dbReference>
<comment type="catalytic activity">
    <reaction evidence="11">
        <text>(2S)-4-acetamido-2-aminobutanoate = L-ectoine + H2O</text>
        <dbReference type="Rhea" id="RHEA:17281"/>
        <dbReference type="ChEBI" id="CHEBI:15377"/>
        <dbReference type="ChEBI" id="CHEBI:58515"/>
        <dbReference type="ChEBI" id="CHEBI:58929"/>
        <dbReference type="EC" id="4.2.1.108"/>
    </reaction>
</comment>
<dbReference type="InterPro" id="IPR011991">
    <property type="entry name" value="ArsR-like_HTH"/>
</dbReference>
<keyword evidence="7" id="KW-0032">Aminotransferase</keyword>
<dbReference type="InterPro" id="IPR012774">
    <property type="entry name" value="EctD"/>
</dbReference>
<dbReference type="SMART" id="SM00347">
    <property type="entry name" value="HTH_MARR"/>
    <property type="match status" value="1"/>
</dbReference>
<dbReference type="InterPro" id="IPR008775">
    <property type="entry name" value="Phytyl_CoA_dOase-like"/>
</dbReference>
<dbReference type="GO" id="GO:0019491">
    <property type="term" value="P:ectoine biosynthetic process"/>
    <property type="evidence" value="ECO:0007669"/>
    <property type="project" value="UniProtKB-UniPathway"/>
</dbReference>
<evidence type="ECO:0000256" key="2">
    <source>
        <dbReference type="ARBA" id="ARBA00005181"/>
    </source>
</evidence>
<dbReference type="NCBIfam" id="NF006733">
    <property type="entry name" value="PRK09264.1"/>
    <property type="match status" value="1"/>
</dbReference>
<dbReference type="SUPFAM" id="SSF51197">
    <property type="entry name" value="Clavaminate synthase-like"/>
    <property type="match status" value="1"/>
</dbReference>
<evidence type="ECO:0000256" key="5">
    <source>
        <dbReference type="ARBA" id="ARBA00013192"/>
    </source>
</evidence>
<evidence type="ECO:0000256" key="7">
    <source>
        <dbReference type="ARBA" id="ARBA00022576"/>
    </source>
</evidence>
<dbReference type="WBParaSite" id="L893_g22708.t1">
    <property type="protein sequence ID" value="L893_g22708.t1"/>
    <property type="gene ID" value="L893_g22708"/>
</dbReference>
<dbReference type="GO" id="GO:0046914">
    <property type="term" value="F:transition metal ion binding"/>
    <property type="evidence" value="ECO:0007669"/>
    <property type="project" value="InterPro"/>
</dbReference>
<dbReference type="Pfam" id="PF06339">
    <property type="entry name" value="Ectoine_synth"/>
    <property type="match status" value="1"/>
</dbReference>
<dbReference type="Pfam" id="PF19289">
    <property type="entry name" value="PmbA_TldD_3rd"/>
    <property type="match status" value="1"/>
</dbReference>
<dbReference type="InterPro" id="IPR049704">
    <property type="entry name" value="Aminotrans_3_PPA_site"/>
</dbReference>
<evidence type="ECO:0000256" key="11">
    <source>
        <dbReference type="ARBA" id="ARBA00048714"/>
    </source>
</evidence>
<dbReference type="NCBIfam" id="TIGR02407">
    <property type="entry name" value="ectoine_ectB"/>
    <property type="match status" value="1"/>
</dbReference>
<evidence type="ECO:0000256" key="4">
    <source>
        <dbReference type="ARBA" id="ARBA00009637"/>
    </source>
</evidence>
<dbReference type="GO" id="GO:0033990">
    <property type="term" value="F:ectoine synthase activity"/>
    <property type="evidence" value="ECO:0007669"/>
    <property type="project" value="UniProtKB-EC"/>
</dbReference>
<dbReference type="InterPro" id="IPR036388">
    <property type="entry name" value="WH-like_DNA-bd_sf"/>
</dbReference>
<dbReference type="Pfam" id="PF01047">
    <property type="entry name" value="MarR"/>
    <property type="match status" value="1"/>
</dbReference>
<dbReference type="CDD" id="cd00610">
    <property type="entry name" value="OAT_like"/>
    <property type="match status" value="1"/>
</dbReference>
<dbReference type="InterPro" id="IPR014710">
    <property type="entry name" value="RmlC-like_jellyroll"/>
</dbReference>
<name>A0A1I7Z561_9BILA</name>
<dbReference type="GO" id="GO:0030170">
    <property type="term" value="F:pyridoxal phosphate binding"/>
    <property type="evidence" value="ECO:0007669"/>
    <property type="project" value="InterPro"/>
</dbReference>
<dbReference type="CDD" id="cd06978">
    <property type="entry name" value="cupin_EctC"/>
    <property type="match status" value="1"/>
</dbReference>
<dbReference type="InterPro" id="IPR015421">
    <property type="entry name" value="PyrdxlP-dep_Trfase_major"/>
</dbReference>
<keyword evidence="8" id="KW-0808">Transferase</keyword>
<dbReference type="Pfam" id="PF00202">
    <property type="entry name" value="Aminotran_3"/>
    <property type="match status" value="1"/>
</dbReference>
<dbReference type="UniPathway" id="UPA00067">
    <property type="reaction ID" value="UER00123"/>
</dbReference>
<dbReference type="SUPFAM" id="SSF111283">
    <property type="entry name" value="Putative modulator of DNA gyrase, PmbA/TldD"/>
    <property type="match status" value="1"/>
</dbReference>
<dbReference type="Gene3D" id="1.10.10.10">
    <property type="entry name" value="Winged helix-like DNA-binding domain superfamily/Winged helix DNA-binding domain"/>
    <property type="match status" value="1"/>
</dbReference>
<dbReference type="PROSITE" id="PS00600">
    <property type="entry name" value="AA_TRANSFER_CLASS_3"/>
    <property type="match status" value="1"/>
</dbReference>
<evidence type="ECO:0000256" key="1">
    <source>
        <dbReference type="ARBA" id="ARBA00001933"/>
    </source>
</evidence>
<dbReference type="InterPro" id="IPR022689">
    <property type="entry name" value="Iron_dep_repressor"/>
</dbReference>
<dbReference type="Gene3D" id="3.90.1150.10">
    <property type="entry name" value="Aspartate Aminotransferase, domain 1"/>
    <property type="match status" value="1"/>
</dbReference>
<accession>A0A1I7Z561</accession>
<proteinExistence type="inferred from homology"/>
<dbReference type="PANTHER" id="PTHR43552:SF2">
    <property type="entry name" value="DIAMINOBUTYRATE--2-OXOGLUTARATE TRANSAMINASE"/>
    <property type="match status" value="1"/>
</dbReference>
<dbReference type="InterPro" id="IPR045570">
    <property type="entry name" value="Metalloprtase-TldD/E_cen_dom"/>
</dbReference>
<evidence type="ECO:0000259" key="12">
    <source>
        <dbReference type="PROSITE" id="PS50995"/>
    </source>
</evidence>
<dbReference type="CDD" id="cd00090">
    <property type="entry name" value="HTH_ARSR"/>
    <property type="match status" value="1"/>
</dbReference>
<dbReference type="HAMAP" id="MF_01255">
    <property type="entry name" value="Ectoine_synth"/>
    <property type="match status" value="1"/>
</dbReference>
<evidence type="ECO:0000256" key="8">
    <source>
        <dbReference type="ARBA" id="ARBA00022679"/>
    </source>
</evidence>
<dbReference type="SUPFAM" id="SSF46785">
    <property type="entry name" value="Winged helix' DNA-binding domain"/>
    <property type="match status" value="1"/>
</dbReference>
<dbReference type="InterPro" id="IPR045569">
    <property type="entry name" value="Metalloprtase-TldD/E_C"/>
</dbReference>
<dbReference type="InterPro" id="IPR036059">
    <property type="entry name" value="TldD/PmbA_sf"/>
</dbReference>
<dbReference type="GO" id="GO:0006508">
    <property type="term" value="P:proteolysis"/>
    <property type="evidence" value="ECO:0007669"/>
    <property type="project" value="InterPro"/>
</dbReference>
<dbReference type="SMART" id="SM00529">
    <property type="entry name" value="HTH_DTXR"/>
    <property type="match status" value="1"/>
</dbReference>
<dbReference type="InterPro" id="IPR000835">
    <property type="entry name" value="HTH_MarR-typ"/>
</dbReference>
<dbReference type="GO" id="GO:0003700">
    <property type="term" value="F:DNA-binding transcription factor activity"/>
    <property type="evidence" value="ECO:0007669"/>
    <property type="project" value="InterPro"/>
</dbReference>
<dbReference type="PANTHER" id="PTHR43552">
    <property type="entry name" value="DIAMINOBUTYRATE--2-OXOGLUTARATE AMINOTRANSFERASE"/>
    <property type="match status" value="1"/>
</dbReference>
<dbReference type="InterPro" id="IPR035068">
    <property type="entry name" value="TldD/PmbA_N"/>
</dbReference>
<dbReference type="InterPro" id="IPR011051">
    <property type="entry name" value="RmlC_Cupin_sf"/>
</dbReference>
<dbReference type="InterPro" id="IPR015424">
    <property type="entry name" value="PyrdxlP-dep_Trfase"/>
</dbReference>
<dbReference type="Proteomes" id="UP000095287">
    <property type="component" value="Unplaced"/>
</dbReference>
<reference evidence="14" key="1">
    <citation type="submission" date="2016-11" db="UniProtKB">
        <authorList>
            <consortium name="WormBaseParasite"/>
        </authorList>
    </citation>
    <scope>IDENTIFICATION</scope>
</reference>